<keyword evidence="1" id="KW-0472">Membrane</keyword>
<dbReference type="Proteomes" id="UP000282087">
    <property type="component" value="Unassembled WGS sequence"/>
</dbReference>
<dbReference type="EMBL" id="QKXF01000236">
    <property type="protein sequence ID" value="RQM13754.1"/>
    <property type="molecule type" value="Genomic_DNA"/>
</dbReference>
<evidence type="ECO:0000313" key="4">
    <source>
        <dbReference type="Proteomes" id="UP000282087"/>
    </source>
</evidence>
<proteinExistence type="predicted"/>
<sequence>MKPAKPSAGPIEKKLVFAIFSNPFHDMSFVGCKGFADFLYQDATTQKRHSINVLSLADSESPDSHRAIAQISSHQYRPSSQFPPNTVSQRLFYVVSNFIIWFTNIAISMPILYFVCRRADSSA</sequence>
<evidence type="ECO:0000313" key="5">
    <source>
        <dbReference type="Proteomes" id="UP000286097"/>
    </source>
</evidence>
<reference evidence="4 5" key="1">
    <citation type="submission" date="2018-06" db="EMBL/GenBank/DDBJ databases">
        <title>Comparative genomics of downy mildews reveals potential adaptations to biotrophy.</title>
        <authorList>
            <person name="Fletcher K."/>
            <person name="Klosterman S.J."/>
            <person name="Derevnina L."/>
            <person name="Martin F."/>
            <person name="Koike S."/>
            <person name="Reyes Chin-Wo S."/>
            <person name="Mou B."/>
            <person name="Michelmore R."/>
        </authorList>
    </citation>
    <scope>NUCLEOTIDE SEQUENCE [LARGE SCALE GENOMIC DNA]</scope>
    <source>
        <strain evidence="3 5">R13</strain>
        <strain evidence="2 4">R14</strain>
    </source>
</reference>
<evidence type="ECO:0000313" key="3">
    <source>
        <dbReference type="EMBL" id="RQM13754.1"/>
    </source>
</evidence>
<keyword evidence="4" id="KW-1185">Reference proteome</keyword>
<dbReference type="EMBL" id="QLLG01000547">
    <property type="protein sequence ID" value="RMX62632.1"/>
    <property type="molecule type" value="Genomic_DNA"/>
</dbReference>
<protein>
    <submittedName>
        <fullName evidence="2">Uncharacterized protein</fullName>
    </submittedName>
</protein>
<feature type="transmembrane region" description="Helical" evidence="1">
    <location>
        <begin position="91"/>
        <end position="115"/>
    </location>
</feature>
<accession>A0A3M6V917</accession>
<comment type="caution">
    <text evidence="2">The sequence shown here is derived from an EMBL/GenBank/DDBJ whole genome shotgun (WGS) entry which is preliminary data.</text>
</comment>
<evidence type="ECO:0000256" key="1">
    <source>
        <dbReference type="SAM" id="Phobius"/>
    </source>
</evidence>
<keyword evidence="1" id="KW-1133">Transmembrane helix</keyword>
<dbReference type="Proteomes" id="UP000286097">
    <property type="component" value="Unassembled WGS sequence"/>
</dbReference>
<dbReference type="AlphaFoldDB" id="A0A3M6V917"/>
<name>A0A3M6V917_9STRA</name>
<organism evidence="2 4">
    <name type="scientific">Peronospora effusa</name>
    <dbReference type="NCBI Taxonomy" id="542832"/>
    <lineage>
        <taxon>Eukaryota</taxon>
        <taxon>Sar</taxon>
        <taxon>Stramenopiles</taxon>
        <taxon>Oomycota</taxon>
        <taxon>Peronosporomycetes</taxon>
        <taxon>Peronosporales</taxon>
        <taxon>Peronosporaceae</taxon>
        <taxon>Peronospora</taxon>
    </lineage>
</organism>
<keyword evidence="1" id="KW-0812">Transmembrane</keyword>
<dbReference type="VEuPathDB" id="FungiDB:DD237_007982"/>
<evidence type="ECO:0000313" key="2">
    <source>
        <dbReference type="EMBL" id="RMX62632.1"/>
    </source>
</evidence>
<gene>
    <name evidence="3" type="ORF">DD237_007982</name>
    <name evidence="2" type="ORF">DD238_008018</name>
</gene>